<evidence type="ECO:0000256" key="3">
    <source>
        <dbReference type="ARBA" id="ARBA00023274"/>
    </source>
</evidence>
<accession>Q9G4D4</accession>
<dbReference type="AlphaFoldDB" id="Q9G4D4"/>
<evidence type="ECO:0000313" key="4">
    <source>
        <dbReference type="EMBL" id="AAG23666.1"/>
    </source>
</evidence>
<keyword evidence="4" id="KW-0496">Mitochondrion</keyword>
<proteinExistence type="inferred from homology"/>
<dbReference type="InterPro" id="IPR002132">
    <property type="entry name" value="Ribosomal_uL5"/>
</dbReference>
<reference evidence="4" key="1">
    <citation type="submission" date="2000-12" db="EMBL/GenBank/DDBJ databases">
        <title>Phylogenetic relationships of stramenopile algae, based on complete mitochondrial genome sequences.</title>
        <authorList>
            <person name="Burger G."/>
            <person name="Lang B.F."/>
            <person name="Gray W.M.M.W."/>
        </authorList>
    </citation>
    <scope>NUCLEOTIDE SEQUENCE</scope>
</reference>
<dbReference type="Gene3D" id="3.30.1440.10">
    <property type="match status" value="1"/>
</dbReference>
<keyword evidence="2 4" id="KW-0689">Ribosomal protein</keyword>
<evidence type="ECO:0000256" key="2">
    <source>
        <dbReference type="ARBA" id="ARBA00022980"/>
    </source>
</evidence>
<evidence type="ECO:0000256" key="1">
    <source>
        <dbReference type="ARBA" id="ARBA00008553"/>
    </source>
</evidence>
<keyword evidence="3" id="KW-0687">Ribonucleoprotein</keyword>
<dbReference type="InterPro" id="IPR022803">
    <property type="entry name" value="Ribosomal_uL5_dom_sf"/>
</dbReference>
<geneLocation type="mitochondrion" evidence="4"/>
<protein>
    <submittedName>
        <fullName evidence="4">Ribosomal protein L5</fullName>
    </submittedName>
</protein>
<gene>
    <name evidence="4" type="primary">rpl5</name>
</gene>
<dbReference type="SUPFAM" id="SSF55282">
    <property type="entry name" value="RL5-like"/>
    <property type="match status" value="1"/>
</dbReference>
<dbReference type="GO" id="GO:0006412">
    <property type="term" value="P:translation"/>
    <property type="evidence" value="ECO:0007669"/>
    <property type="project" value="InterPro"/>
</dbReference>
<dbReference type="GO" id="GO:0005840">
    <property type="term" value="C:ribosome"/>
    <property type="evidence" value="ECO:0007669"/>
    <property type="project" value="UniProtKB-KW"/>
</dbReference>
<name>Q9G4D4_9STRA</name>
<sequence>MSKFNVFNNRVVYRDLINQAFNCSEFNPNAIKEVFIHISFRSSFLNASSNVVLVSCIFIIELITGQKPKISFSKKDNSNFNIRKGDLVGIYVTLRGPRIFSFIEKYFFCVLPKVRFFGNSFSFRETPSSLVFNDISLKFFPEIENEITRFFSIFDKNINRFFNLSFVFVFHKNLFYTKKFFLQQIKYPVK</sequence>
<dbReference type="GO" id="GO:0003735">
    <property type="term" value="F:structural constituent of ribosome"/>
    <property type="evidence" value="ECO:0007669"/>
    <property type="project" value="InterPro"/>
</dbReference>
<dbReference type="PANTHER" id="PTHR11994">
    <property type="entry name" value="60S RIBOSOMAL PROTEIN L11-RELATED"/>
    <property type="match status" value="1"/>
</dbReference>
<dbReference type="PIRSF" id="PIRSF002161">
    <property type="entry name" value="Ribosomal_L5"/>
    <property type="match status" value="1"/>
</dbReference>
<comment type="similarity">
    <text evidence="1">Belongs to the universal ribosomal protein uL5 family.</text>
</comment>
<dbReference type="EMBL" id="AF288091">
    <property type="protein sequence ID" value="AAG23666.1"/>
    <property type="molecule type" value="Genomic_DNA"/>
</dbReference>
<dbReference type="GO" id="GO:1990904">
    <property type="term" value="C:ribonucleoprotein complex"/>
    <property type="evidence" value="ECO:0007669"/>
    <property type="project" value="UniProtKB-KW"/>
</dbReference>
<organism evidence="4">
    <name type="scientific">Thraustochytrium aureum</name>
    <dbReference type="NCBI Taxonomy" id="42467"/>
    <lineage>
        <taxon>Eukaryota</taxon>
        <taxon>Sar</taxon>
        <taxon>Stramenopiles</taxon>
        <taxon>Bigyra</taxon>
        <taxon>Labyrinthulomycetes</taxon>
        <taxon>Thraustochytrida</taxon>
        <taxon>Thraustochytriidae</taxon>
        <taxon>Thraustochytrium</taxon>
    </lineage>
</organism>